<comment type="caution">
    <text evidence="2">The sequence shown here is derived from an EMBL/GenBank/DDBJ whole genome shotgun (WGS) entry which is preliminary data.</text>
</comment>
<dbReference type="OMA" id="IAMGENY"/>
<evidence type="ECO:0000313" key="3">
    <source>
        <dbReference type="Proteomes" id="UP000038009"/>
    </source>
</evidence>
<name>A0A0N1HZ93_LEPSE</name>
<dbReference type="AlphaFoldDB" id="A0A0N1HZ93"/>
<sequence>MKSTVARCAASTRGRQRFQPSWMSPGLTSHQQLDAGIAARQQAGRKALKKSKRPFNNYFLTQFRLSPRVRLPVTQTSGAMSSYNAVKMMTDPRWSWSTPWDRGGSSSRTRRKRQDVLEPAHTAFGEDSADRVLERMIEISFAWDREDGVLCTSLVPNSMYSASAHCRPYLAEVAPPPLTSSTALISTDANDTAYHRIGPHSTEEEGEVIRIAGAPVRILRRTPFVRRKSGQPKRQHMHSHLGFSGVDTVPSIVLDVSHGPFVTSPRSPLMTLRWKGDHRDAASAQSSLQLLRRVRSIPVVGLAPRSSFLLLKALSTVEVEEPALTVSLAIAVGESYNGYTDVECLEVLRCLRRLAFVRGLPDLATPDVNAIAVASSSGDEAARLPRLYTEAALTDSMLARYVSDTAPFLVGKVWGRLPEQSRHLLQRGYVLDWFDLMRLTIAASGPQRLPQRLPNPVTEAPYAAKYLFFHHTLGLKKSVLQAMVAAMRDGWSASTASSPTADSSTERRGYQHTIPTMDGSGSRPAPFSGASSHFIDEVKEEAGSPLILWLCAALLVRIVAESLGDVVRHVGDLLYQHAALAAERAEKQEEQSLHKDSPPSPLHELCYPYPRFSNGAYQQIGCRKPKRVRVRLLPFEAFPRVAQCFSCPYAAVTEKVVAQERRRNNRMRQKQHSNGNECKGGHSMFSSPATSSRGSALSTLPHPGRREMQSAFAAVLAESPFMVKEIERACAALKWSTDVLQACRELVRDIPVVPPPPVFVSCARAATAAAPSAPASKRVREAGDEWARETVAMEVRHALCYRYVRSAVQLHMDALFVYLPWAEMEAEWEPMLTAGGSDSVADTTGSEASPAADASGDDTIFTADALVALLAEDSVVEEKLTPSDSSAAPFALSEAEQRARAMMEELRECLEEFQVAVADVLEAHERFF</sequence>
<dbReference type="OrthoDB" id="265214at2759"/>
<feature type="region of interest" description="Disordered" evidence="1">
    <location>
        <begin position="493"/>
        <end position="526"/>
    </location>
</feature>
<feature type="compositionally biased region" description="Polar residues" evidence="1">
    <location>
        <begin position="684"/>
        <end position="698"/>
    </location>
</feature>
<feature type="compositionally biased region" description="Low complexity" evidence="1">
    <location>
        <begin position="493"/>
        <end position="503"/>
    </location>
</feature>
<evidence type="ECO:0000256" key="1">
    <source>
        <dbReference type="SAM" id="MobiDB-lite"/>
    </source>
</evidence>
<protein>
    <submittedName>
        <fullName evidence="2">Uncharacterized protein</fullName>
    </submittedName>
</protein>
<feature type="region of interest" description="Disordered" evidence="1">
    <location>
        <begin position="835"/>
        <end position="855"/>
    </location>
</feature>
<feature type="region of interest" description="Disordered" evidence="1">
    <location>
        <begin position="1"/>
        <end position="23"/>
    </location>
</feature>
<keyword evidence="3" id="KW-1185">Reference proteome</keyword>
<organism evidence="2 3">
    <name type="scientific">Leptomonas seymouri</name>
    <dbReference type="NCBI Taxonomy" id="5684"/>
    <lineage>
        <taxon>Eukaryota</taxon>
        <taxon>Discoba</taxon>
        <taxon>Euglenozoa</taxon>
        <taxon>Kinetoplastea</taxon>
        <taxon>Metakinetoplastina</taxon>
        <taxon>Trypanosomatida</taxon>
        <taxon>Trypanosomatidae</taxon>
        <taxon>Leishmaniinae</taxon>
        <taxon>Leptomonas</taxon>
    </lineage>
</organism>
<dbReference type="Proteomes" id="UP000038009">
    <property type="component" value="Unassembled WGS sequence"/>
</dbReference>
<dbReference type="EMBL" id="LJSK01000095">
    <property type="protein sequence ID" value="KPI87261.1"/>
    <property type="molecule type" value="Genomic_DNA"/>
</dbReference>
<dbReference type="VEuPathDB" id="TriTrypDB:Lsey_0095_0150"/>
<evidence type="ECO:0000313" key="2">
    <source>
        <dbReference type="EMBL" id="KPI87261.1"/>
    </source>
</evidence>
<accession>A0A0N1HZ93</accession>
<gene>
    <name evidence="2" type="ORF">ABL78_3656</name>
</gene>
<feature type="region of interest" description="Disordered" evidence="1">
    <location>
        <begin position="661"/>
        <end position="703"/>
    </location>
</feature>
<proteinExistence type="predicted"/>
<reference evidence="2 3" key="1">
    <citation type="journal article" date="2015" name="PLoS Pathog.">
        <title>Leptomonas seymouri: Adaptations to the Dixenous Life Cycle Analyzed by Genome Sequencing, Transcriptome Profiling and Co-infection with Leishmania donovani.</title>
        <authorList>
            <person name="Kraeva N."/>
            <person name="Butenko A."/>
            <person name="Hlavacova J."/>
            <person name="Kostygov A."/>
            <person name="Myskova J."/>
            <person name="Grybchuk D."/>
            <person name="Lestinova T."/>
            <person name="Votypka J."/>
            <person name="Volf P."/>
            <person name="Opperdoes F."/>
            <person name="Flegontov P."/>
            <person name="Lukes J."/>
            <person name="Yurchenko V."/>
        </authorList>
    </citation>
    <scope>NUCLEOTIDE SEQUENCE [LARGE SCALE GENOMIC DNA]</scope>
    <source>
        <strain evidence="2 3">ATCC 30220</strain>
    </source>
</reference>